<accession>A0ABT1E8V9</accession>
<dbReference type="EMBL" id="JAMZFW010000009">
    <property type="protein sequence ID" value="MCP1102268.1"/>
    <property type="molecule type" value="Genomic_DNA"/>
</dbReference>
<keyword evidence="10" id="KW-1185">Reference proteome</keyword>
<feature type="transmembrane region" description="Helical" evidence="8">
    <location>
        <begin position="229"/>
        <end position="251"/>
    </location>
</feature>
<protein>
    <submittedName>
        <fullName evidence="9">AEC family transporter</fullName>
    </submittedName>
</protein>
<dbReference type="Gene3D" id="1.20.1530.20">
    <property type="match status" value="1"/>
</dbReference>
<proteinExistence type="inferred from homology"/>
<evidence type="ECO:0000256" key="6">
    <source>
        <dbReference type="ARBA" id="ARBA00022989"/>
    </source>
</evidence>
<dbReference type="Pfam" id="PF03547">
    <property type="entry name" value="Mem_trans"/>
    <property type="match status" value="2"/>
</dbReference>
<feature type="transmembrane region" description="Helical" evidence="8">
    <location>
        <begin position="286"/>
        <end position="306"/>
    </location>
</feature>
<keyword evidence="3" id="KW-0813">Transport</keyword>
<dbReference type="RefSeq" id="WP_262066055.1">
    <property type="nucleotide sequence ID" value="NZ_JAMXOD010000009.1"/>
</dbReference>
<evidence type="ECO:0000256" key="3">
    <source>
        <dbReference type="ARBA" id="ARBA00022448"/>
    </source>
</evidence>
<evidence type="ECO:0000313" key="9">
    <source>
        <dbReference type="EMBL" id="MCP1102268.1"/>
    </source>
</evidence>
<evidence type="ECO:0000256" key="5">
    <source>
        <dbReference type="ARBA" id="ARBA00022692"/>
    </source>
</evidence>
<gene>
    <name evidence="9" type="ORF">NK125_07585</name>
</gene>
<evidence type="ECO:0000256" key="8">
    <source>
        <dbReference type="SAM" id="Phobius"/>
    </source>
</evidence>
<feature type="transmembrane region" description="Helical" evidence="8">
    <location>
        <begin position="161"/>
        <end position="182"/>
    </location>
</feature>
<evidence type="ECO:0000256" key="7">
    <source>
        <dbReference type="ARBA" id="ARBA00023136"/>
    </source>
</evidence>
<dbReference type="PANTHER" id="PTHR36838:SF4">
    <property type="entry name" value="AUXIN EFFLUX CARRIER FAMILY PROTEIN"/>
    <property type="match status" value="1"/>
</dbReference>
<evidence type="ECO:0000313" key="10">
    <source>
        <dbReference type="Proteomes" id="UP001523566"/>
    </source>
</evidence>
<feature type="transmembrane region" description="Helical" evidence="8">
    <location>
        <begin position="131"/>
        <end position="154"/>
    </location>
</feature>
<comment type="caution">
    <text evidence="9">The sequence shown here is derived from an EMBL/GenBank/DDBJ whole genome shotgun (WGS) entry which is preliminary data.</text>
</comment>
<keyword evidence="5 8" id="KW-0812">Transmembrane</keyword>
<comment type="similarity">
    <text evidence="2">Belongs to the auxin efflux carrier (TC 2.A.69) family.</text>
</comment>
<evidence type="ECO:0000256" key="4">
    <source>
        <dbReference type="ARBA" id="ARBA00022475"/>
    </source>
</evidence>
<sequence>MESIYLGISVVFPLLVYMVIGFTVRKIGWVSRQALAEINKVVFRILMFILVFLNAYTADMEKVFQKESMKLIALAVISLLVVFAIAWIITGKTVEDKKRRSVIFQGIYRSNLILFGLPVSIAVYGEGGVSVISILIVILIPIYNIVAAFVLNGAKRGQGGILNCVGASLTNPMVLGAVGGILFNALQIHVPEIIYTPLSALSKTATPLAFIILGGSLMFSKMKADLKPILMVSVIRLLLIPACVISIGLFMGIRGEGIVGLLCAFASPISVSSYTMAKDLDVASDLAAELVAVTTVASIITMFLWISSLNYFHII</sequence>
<reference evidence="9 10" key="1">
    <citation type="journal article" date="2022" name="Genome Biol. Evol.">
        <title>Host diet, physiology and behaviors set the stage for Lachnospiraceae cladogenesis.</title>
        <authorList>
            <person name="Vera-Ponce De Leon A."/>
            <person name="Schneider M."/>
            <person name="Jahnes B.C."/>
            <person name="Sadowski V."/>
            <person name="Camuy-Velez L.A."/>
            <person name="Duan J."/>
            <person name="Sabree Z.L."/>
        </authorList>
    </citation>
    <scope>NUCLEOTIDE SEQUENCE [LARGE SCALE GENOMIC DNA]</scope>
    <source>
        <strain evidence="9 10">PAL113</strain>
    </source>
</reference>
<feature type="transmembrane region" description="Helical" evidence="8">
    <location>
        <begin position="194"/>
        <end position="217"/>
    </location>
</feature>
<dbReference type="Proteomes" id="UP001523566">
    <property type="component" value="Unassembled WGS sequence"/>
</dbReference>
<keyword evidence="7 8" id="KW-0472">Membrane</keyword>
<organism evidence="9 10">
    <name type="scientific">Aequitasia blattaphilus</name>
    <dbReference type="NCBI Taxonomy" id="2949332"/>
    <lineage>
        <taxon>Bacteria</taxon>
        <taxon>Bacillati</taxon>
        <taxon>Bacillota</taxon>
        <taxon>Clostridia</taxon>
        <taxon>Lachnospirales</taxon>
        <taxon>Lachnospiraceae</taxon>
        <taxon>Aequitasia</taxon>
    </lineage>
</organism>
<dbReference type="InterPro" id="IPR038770">
    <property type="entry name" value="Na+/solute_symporter_sf"/>
</dbReference>
<comment type="subcellular location">
    <subcellularLocation>
        <location evidence="1">Cell membrane</location>
        <topology evidence="1">Multi-pass membrane protein</topology>
    </subcellularLocation>
</comment>
<keyword evidence="6 8" id="KW-1133">Transmembrane helix</keyword>
<feature type="transmembrane region" description="Helical" evidence="8">
    <location>
        <begin position="70"/>
        <end position="90"/>
    </location>
</feature>
<feature type="transmembrane region" description="Helical" evidence="8">
    <location>
        <begin position="41"/>
        <end position="58"/>
    </location>
</feature>
<feature type="transmembrane region" description="Helical" evidence="8">
    <location>
        <begin position="6"/>
        <end position="29"/>
    </location>
</feature>
<evidence type="ECO:0000256" key="2">
    <source>
        <dbReference type="ARBA" id="ARBA00010145"/>
    </source>
</evidence>
<dbReference type="PANTHER" id="PTHR36838">
    <property type="entry name" value="AUXIN EFFLUX CARRIER FAMILY PROTEIN"/>
    <property type="match status" value="1"/>
</dbReference>
<feature type="transmembrane region" description="Helical" evidence="8">
    <location>
        <begin position="102"/>
        <end position="125"/>
    </location>
</feature>
<name>A0ABT1E8V9_9FIRM</name>
<evidence type="ECO:0000256" key="1">
    <source>
        <dbReference type="ARBA" id="ARBA00004651"/>
    </source>
</evidence>
<dbReference type="InterPro" id="IPR004776">
    <property type="entry name" value="Mem_transp_PIN-like"/>
</dbReference>
<keyword evidence="4" id="KW-1003">Cell membrane</keyword>